<proteinExistence type="predicted"/>
<evidence type="ECO:0000313" key="2">
    <source>
        <dbReference type="EMBL" id="NIK73126.1"/>
    </source>
</evidence>
<accession>A0A846MNK5</accession>
<dbReference type="InterPro" id="IPR026265">
    <property type="entry name" value="LptC"/>
</dbReference>
<dbReference type="InterPro" id="IPR010664">
    <property type="entry name" value="LipoPS_assembly_LptC-rel"/>
</dbReference>
<organism evidence="2 3">
    <name type="scientific">Thermonema lapsum</name>
    <dbReference type="NCBI Taxonomy" id="28195"/>
    <lineage>
        <taxon>Bacteria</taxon>
        <taxon>Pseudomonadati</taxon>
        <taxon>Bacteroidota</taxon>
        <taxon>Cytophagia</taxon>
        <taxon>Cytophagales</taxon>
        <taxon>Thermonemataceae</taxon>
        <taxon>Thermonema</taxon>
    </lineage>
</organism>
<dbReference type="PROSITE" id="PS51257">
    <property type="entry name" value="PROKAR_LIPOPROTEIN"/>
    <property type="match status" value="1"/>
</dbReference>
<dbReference type="AlphaFoldDB" id="A0A846MNK5"/>
<protein>
    <submittedName>
        <fullName evidence="2">LPS export ABC transporter protein LptC</fullName>
    </submittedName>
</protein>
<keyword evidence="1" id="KW-0812">Transmembrane</keyword>
<dbReference type="Gene3D" id="2.60.450.10">
    <property type="entry name" value="Lipopolysaccharide (LPS) transport protein A like domain"/>
    <property type="match status" value="1"/>
</dbReference>
<sequence>MKYTSSGIGWGQALVRCLFLGVSLFLVFACDEERKKGIKEMKVYSGPLIESENIVSLYSDSAKVKIKLEGKKQAQYENGNIDYPEGVKVTFFDDYTRPKAVLSARQGYYYKEKQLYRVVGEVWVKDLKENKSLQTEELFWSPKDKKIYTDKFVIITTPTEIIKGEGLVANEDFSYYEIQKPTGIITLDEEVE</sequence>
<comment type="caution">
    <text evidence="2">The sequence shown here is derived from an EMBL/GenBank/DDBJ whole genome shotgun (WGS) entry which is preliminary data.</text>
</comment>
<dbReference type="EMBL" id="JAASRN010000001">
    <property type="protein sequence ID" value="NIK73126.1"/>
    <property type="molecule type" value="Genomic_DNA"/>
</dbReference>
<gene>
    <name evidence="2" type="ORF">FHS56_000612</name>
</gene>
<dbReference type="RefSeq" id="WP_166918398.1">
    <property type="nucleotide sequence ID" value="NZ_JAASRN010000001.1"/>
</dbReference>
<dbReference type="Pfam" id="PF06835">
    <property type="entry name" value="LptC"/>
    <property type="match status" value="1"/>
</dbReference>
<keyword evidence="1" id="KW-0472">Membrane</keyword>
<name>A0A846MNK5_9BACT</name>
<dbReference type="GO" id="GO:0005886">
    <property type="term" value="C:plasma membrane"/>
    <property type="evidence" value="ECO:0007669"/>
    <property type="project" value="InterPro"/>
</dbReference>
<keyword evidence="1" id="KW-1133">Transmembrane helix</keyword>
<dbReference type="Proteomes" id="UP000537126">
    <property type="component" value="Unassembled WGS sequence"/>
</dbReference>
<evidence type="ECO:0000256" key="1">
    <source>
        <dbReference type="SAM" id="Phobius"/>
    </source>
</evidence>
<dbReference type="NCBIfam" id="TIGR04409">
    <property type="entry name" value="LptC_YrbK"/>
    <property type="match status" value="1"/>
</dbReference>
<dbReference type="GO" id="GO:0015221">
    <property type="term" value="F:lipopolysaccharide transmembrane transporter activity"/>
    <property type="evidence" value="ECO:0007669"/>
    <property type="project" value="InterPro"/>
</dbReference>
<feature type="transmembrane region" description="Helical" evidence="1">
    <location>
        <begin position="13"/>
        <end position="30"/>
    </location>
</feature>
<reference evidence="2 3" key="1">
    <citation type="submission" date="2020-03" db="EMBL/GenBank/DDBJ databases">
        <title>Genomic Encyclopedia of Type Strains, Phase IV (KMG-IV): sequencing the most valuable type-strain genomes for metagenomic binning, comparative biology and taxonomic classification.</title>
        <authorList>
            <person name="Goeker M."/>
        </authorList>
    </citation>
    <scope>NUCLEOTIDE SEQUENCE [LARGE SCALE GENOMIC DNA]</scope>
    <source>
        <strain evidence="2 3">DSM 5718</strain>
    </source>
</reference>
<evidence type="ECO:0000313" key="3">
    <source>
        <dbReference type="Proteomes" id="UP000537126"/>
    </source>
</evidence>
<keyword evidence="3" id="KW-1185">Reference proteome</keyword>